<sequence length="113" mass="11727">MGAWRCDTRGLWDGGLGVRCLEAGESSGRDTSRFGVRGPRGKMPLAKGGGLGVQHLEALGGTLRCGASRLGGGLRGRRLDDRVGRAWGARLDIGEVVALGAMPGGRREGDLEA</sequence>
<reference evidence="2" key="1">
    <citation type="journal article" date="2012" name="Nature">
        <title>The tomato genome sequence provides insights into fleshy fruit evolution.</title>
        <authorList>
            <consortium name="Tomato Genome Consortium"/>
        </authorList>
    </citation>
    <scope>NUCLEOTIDE SEQUENCE [LARGE SCALE GENOMIC DNA]</scope>
    <source>
        <strain evidence="2">cv. Heinz 1706</strain>
    </source>
</reference>
<dbReference type="InParanoid" id="A0A3Q7FJ82"/>
<reference evidence="2" key="2">
    <citation type="submission" date="2019-01" db="UniProtKB">
        <authorList>
            <consortium name="EnsemblPlants"/>
        </authorList>
    </citation>
    <scope>IDENTIFICATION</scope>
    <source>
        <strain evidence="2">cv. Heinz 1706</strain>
    </source>
</reference>
<keyword evidence="3" id="KW-1185">Reference proteome</keyword>
<dbReference type="Proteomes" id="UP000004994">
    <property type="component" value="Chromosome 2"/>
</dbReference>
<accession>A0A3Q7FJ82</accession>
<evidence type="ECO:0000256" key="1">
    <source>
        <dbReference type="SAM" id="MobiDB-lite"/>
    </source>
</evidence>
<organism evidence="2">
    <name type="scientific">Solanum lycopersicum</name>
    <name type="common">Tomato</name>
    <name type="synonym">Lycopersicon esculentum</name>
    <dbReference type="NCBI Taxonomy" id="4081"/>
    <lineage>
        <taxon>Eukaryota</taxon>
        <taxon>Viridiplantae</taxon>
        <taxon>Streptophyta</taxon>
        <taxon>Embryophyta</taxon>
        <taxon>Tracheophyta</taxon>
        <taxon>Spermatophyta</taxon>
        <taxon>Magnoliopsida</taxon>
        <taxon>eudicotyledons</taxon>
        <taxon>Gunneridae</taxon>
        <taxon>Pentapetalae</taxon>
        <taxon>asterids</taxon>
        <taxon>lamiids</taxon>
        <taxon>Solanales</taxon>
        <taxon>Solanaceae</taxon>
        <taxon>Solanoideae</taxon>
        <taxon>Solaneae</taxon>
        <taxon>Solanum</taxon>
        <taxon>Solanum subgen. Lycopersicon</taxon>
    </lineage>
</organism>
<protein>
    <submittedName>
        <fullName evidence="2">Uncharacterized protein</fullName>
    </submittedName>
</protein>
<dbReference type="EnsemblPlants" id="Solyc02g061970.1.1">
    <property type="protein sequence ID" value="Solyc02g061970.1.1.1"/>
    <property type="gene ID" value="Solyc02g061970.1"/>
</dbReference>
<dbReference type="PaxDb" id="4081-Solyc02g061970.1.1"/>
<feature type="region of interest" description="Disordered" evidence="1">
    <location>
        <begin position="25"/>
        <end position="47"/>
    </location>
</feature>
<proteinExistence type="predicted"/>
<dbReference type="Gramene" id="Solyc02g061970.1.1">
    <property type="protein sequence ID" value="Solyc02g061970.1.1.1"/>
    <property type="gene ID" value="Solyc02g061970.1"/>
</dbReference>
<evidence type="ECO:0000313" key="3">
    <source>
        <dbReference type="Proteomes" id="UP000004994"/>
    </source>
</evidence>
<evidence type="ECO:0000313" key="2">
    <source>
        <dbReference type="EnsemblPlants" id="Solyc02g061970.1.1.1"/>
    </source>
</evidence>
<dbReference type="AlphaFoldDB" id="A0A3Q7FJ82"/>
<name>A0A3Q7FJ82_SOLLC</name>